<evidence type="ECO:0000256" key="16">
    <source>
        <dbReference type="SAM" id="Phobius"/>
    </source>
</evidence>
<comment type="pathway">
    <text evidence="3">Protein modification; protein ubiquitination.</text>
</comment>
<evidence type="ECO:0000313" key="18">
    <source>
        <dbReference type="EMBL" id="GAA0168274.1"/>
    </source>
</evidence>
<dbReference type="CDD" id="cd16461">
    <property type="entry name" value="RING-H2_EL5-like"/>
    <property type="match status" value="1"/>
</dbReference>
<dbReference type="PROSITE" id="PS50089">
    <property type="entry name" value="ZF_RING_2"/>
    <property type="match status" value="1"/>
</dbReference>
<evidence type="ECO:0000259" key="17">
    <source>
        <dbReference type="PROSITE" id="PS50089"/>
    </source>
</evidence>
<evidence type="ECO:0000256" key="10">
    <source>
        <dbReference type="ARBA" id="ARBA00022833"/>
    </source>
</evidence>
<feature type="region of interest" description="Disordered" evidence="15">
    <location>
        <begin position="218"/>
        <end position="245"/>
    </location>
</feature>
<dbReference type="Gene3D" id="3.30.40.10">
    <property type="entry name" value="Zinc/RING finger domain, C3HC4 (zinc finger)"/>
    <property type="match status" value="1"/>
</dbReference>
<evidence type="ECO:0000256" key="6">
    <source>
        <dbReference type="ARBA" id="ARBA00022692"/>
    </source>
</evidence>
<evidence type="ECO:0000256" key="11">
    <source>
        <dbReference type="ARBA" id="ARBA00022989"/>
    </source>
</evidence>
<evidence type="ECO:0000256" key="7">
    <source>
        <dbReference type="ARBA" id="ARBA00022723"/>
    </source>
</evidence>
<dbReference type="GO" id="GO:0016020">
    <property type="term" value="C:membrane"/>
    <property type="evidence" value="ECO:0007669"/>
    <property type="project" value="UniProtKB-SubCell"/>
</dbReference>
<evidence type="ECO:0000256" key="1">
    <source>
        <dbReference type="ARBA" id="ARBA00000900"/>
    </source>
</evidence>
<dbReference type="Proteomes" id="UP001454036">
    <property type="component" value="Unassembled WGS sequence"/>
</dbReference>
<evidence type="ECO:0000256" key="9">
    <source>
        <dbReference type="ARBA" id="ARBA00022786"/>
    </source>
</evidence>
<dbReference type="InterPro" id="IPR001841">
    <property type="entry name" value="Znf_RING"/>
</dbReference>
<comment type="catalytic activity">
    <reaction evidence="1">
        <text>S-ubiquitinyl-[E2 ubiquitin-conjugating enzyme]-L-cysteine + [acceptor protein]-L-lysine = [E2 ubiquitin-conjugating enzyme]-L-cysteine + N(6)-ubiquitinyl-[acceptor protein]-L-lysine.</text>
        <dbReference type="EC" id="2.3.2.27"/>
    </reaction>
</comment>
<sequence>MESTSNTETWVPYMNPKDCSQGYCSKNCPQLCYIVYPPPPIRPPFEFPNNDSSPNFSPLVIAIVGILASAFLLVSYYAVMSKYCKNRDLSSSRRRNRALHMILDENVSDPSLHLPWNVSTNGLDEELIKSITMLKFNKEDRFVQETDCSICLSEFHDDESLRLLPKCSHAFHASCIDVWLQSHSNCPLCRANISFLNYEIIEISPQEQNNVVEGFETNTGITGSGEQENVGQTNHPSTGRRSQIDVQDSETTVLVKTQEVRRSVSMDNLFQGRLSIGDILRTTDDDIEDYHIRELQKFQAEVGTSRHSRVVVGDVGSSSNMNKALHHGMSPVRMKRSFSSGRFIFPKRGRGRNTIIPL</sequence>
<proteinExistence type="inferred from homology"/>
<dbReference type="FunFam" id="3.30.40.10:FF:000187">
    <property type="entry name" value="E3 ubiquitin-protein ligase ATL6"/>
    <property type="match status" value="1"/>
</dbReference>
<comment type="caution">
    <text evidence="18">The sequence shown here is derived from an EMBL/GenBank/DDBJ whole genome shotgun (WGS) entry which is preliminary data.</text>
</comment>
<keyword evidence="7" id="KW-0479">Metal-binding</keyword>
<evidence type="ECO:0000256" key="13">
    <source>
        <dbReference type="ARBA" id="ARBA00024209"/>
    </source>
</evidence>
<keyword evidence="12 16" id="KW-0472">Membrane</keyword>
<dbReference type="GO" id="GO:0016567">
    <property type="term" value="P:protein ubiquitination"/>
    <property type="evidence" value="ECO:0007669"/>
    <property type="project" value="InterPro"/>
</dbReference>
<protein>
    <recommendedName>
        <fullName evidence="4">RING-type E3 ubiquitin transferase</fullName>
        <ecNumber evidence="4">2.3.2.27</ecNumber>
    </recommendedName>
</protein>
<evidence type="ECO:0000256" key="15">
    <source>
        <dbReference type="SAM" id="MobiDB-lite"/>
    </source>
</evidence>
<evidence type="ECO:0000256" key="2">
    <source>
        <dbReference type="ARBA" id="ARBA00004167"/>
    </source>
</evidence>
<keyword evidence="10" id="KW-0862">Zinc</keyword>
<keyword evidence="6 16" id="KW-0812">Transmembrane</keyword>
<evidence type="ECO:0000256" key="5">
    <source>
        <dbReference type="ARBA" id="ARBA00022679"/>
    </source>
</evidence>
<accession>A0AAV3QVY7</accession>
<dbReference type="Pfam" id="PF13639">
    <property type="entry name" value="zf-RING_2"/>
    <property type="match status" value="1"/>
</dbReference>
<dbReference type="EC" id="2.3.2.27" evidence="4"/>
<keyword evidence="8 14" id="KW-0863">Zinc-finger</keyword>
<dbReference type="SMART" id="SM01197">
    <property type="entry name" value="FANCL_C"/>
    <property type="match status" value="1"/>
</dbReference>
<evidence type="ECO:0000313" key="19">
    <source>
        <dbReference type="Proteomes" id="UP001454036"/>
    </source>
</evidence>
<dbReference type="PANTHER" id="PTHR46913:SF22">
    <property type="entry name" value="RING-TYPE E3 UBIQUITIN TRANSFERASE"/>
    <property type="match status" value="1"/>
</dbReference>
<feature type="domain" description="RING-type" evidence="17">
    <location>
        <begin position="148"/>
        <end position="190"/>
    </location>
</feature>
<organism evidence="18 19">
    <name type="scientific">Lithospermum erythrorhizon</name>
    <name type="common">Purple gromwell</name>
    <name type="synonym">Lithospermum officinale var. erythrorhizon</name>
    <dbReference type="NCBI Taxonomy" id="34254"/>
    <lineage>
        <taxon>Eukaryota</taxon>
        <taxon>Viridiplantae</taxon>
        <taxon>Streptophyta</taxon>
        <taxon>Embryophyta</taxon>
        <taxon>Tracheophyta</taxon>
        <taxon>Spermatophyta</taxon>
        <taxon>Magnoliopsida</taxon>
        <taxon>eudicotyledons</taxon>
        <taxon>Gunneridae</taxon>
        <taxon>Pentapetalae</taxon>
        <taxon>asterids</taxon>
        <taxon>lamiids</taxon>
        <taxon>Boraginales</taxon>
        <taxon>Boraginaceae</taxon>
        <taxon>Boraginoideae</taxon>
        <taxon>Lithospermeae</taxon>
        <taxon>Lithospermum</taxon>
    </lineage>
</organism>
<comment type="subcellular location">
    <subcellularLocation>
        <location evidence="2">Membrane</location>
        <topology evidence="2">Single-pass membrane protein</topology>
    </subcellularLocation>
</comment>
<evidence type="ECO:0000256" key="8">
    <source>
        <dbReference type="ARBA" id="ARBA00022771"/>
    </source>
</evidence>
<evidence type="ECO:0000256" key="3">
    <source>
        <dbReference type="ARBA" id="ARBA00004906"/>
    </source>
</evidence>
<dbReference type="InterPro" id="IPR013083">
    <property type="entry name" value="Znf_RING/FYVE/PHD"/>
</dbReference>
<dbReference type="AlphaFoldDB" id="A0AAV3QVY7"/>
<evidence type="ECO:0000256" key="12">
    <source>
        <dbReference type="ARBA" id="ARBA00023136"/>
    </source>
</evidence>
<comment type="similarity">
    <text evidence="13">Belongs to the RING-type zinc finger family. ATL subfamily.</text>
</comment>
<keyword evidence="9" id="KW-0833">Ubl conjugation pathway</keyword>
<feature type="transmembrane region" description="Helical" evidence="16">
    <location>
        <begin position="56"/>
        <end position="79"/>
    </location>
</feature>
<dbReference type="SMART" id="SM00184">
    <property type="entry name" value="RING"/>
    <property type="match status" value="1"/>
</dbReference>
<name>A0AAV3QVY7_LITER</name>
<dbReference type="GO" id="GO:0008270">
    <property type="term" value="F:zinc ion binding"/>
    <property type="evidence" value="ECO:0007669"/>
    <property type="project" value="UniProtKB-KW"/>
</dbReference>
<keyword evidence="5" id="KW-0808">Transferase</keyword>
<keyword evidence="19" id="KW-1185">Reference proteome</keyword>
<keyword evidence="11 16" id="KW-1133">Transmembrane helix</keyword>
<dbReference type="SUPFAM" id="SSF57850">
    <property type="entry name" value="RING/U-box"/>
    <property type="match status" value="1"/>
</dbReference>
<reference evidence="18 19" key="1">
    <citation type="submission" date="2024-01" db="EMBL/GenBank/DDBJ databases">
        <title>The complete chloroplast genome sequence of Lithospermum erythrorhizon: insights into the phylogenetic relationship among Boraginaceae species and the maternal lineages of purple gromwells.</title>
        <authorList>
            <person name="Okada T."/>
            <person name="Watanabe K."/>
        </authorList>
    </citation>
    <scope>NUCLEOTIDE SEQUENCE [LARGE SCALE GENOMIC DNA]</scope>
</reference>
<dbReference type="PANTHER" id="PTHR46913">
    <property type="entry name" value="RING-H2 FINGER PROTEIN ATL16"/>
    <property type="match status" value="1"/>
</dbReference>
<evidence type="ECO:0000256" key="4">
    <source>
        <dbReference type="ARBA" id="ARBA00012483"/>
    </source>
</evidence>
<dbReference type="EMBL" id="BAABME010006404">
    <property type="protein sequence ID" value="GAA0168274.1"/>
    <property type="molecule type" value="Genomic_DNA"/>
</dbReference>
<dbReference type="InterPro" id="IPR044600">
    <property type="entry name" value="ATL1/ATL16-like"/>
</dbReference>
<gene>
    <name evidence="18" type="ORF">LIER_23026</name>
</gene>
<evidence type="ECO:0000256" key="14">
    <source>
        <dbReference type="PROSITE-ProRule" id="PRU00175"/>
    </source>
</evidence>
<dbReference type="GO" id="GO:0061630">
    <property type="term" value="F:ubiquitin protein ligase activity"/>
    <property type="evidence" value="ECO:0007669"/>
    <property type="project" value="UniProtKB-EC"/>
</dbReference>